<dbReference type="PRINTS" id="PR00111">
    <property type="entry name" value="ABHYDROLASE"/>
</dbReference>
<organism evidence="2 3">
    <name type="scientific">Rhodococcus artemisiae</name>
    <dbReference type="NCBI Taxonomy" id="714159"/>
    <lineage>
        <taxon>Bacteria</taxon>
        <taxon>Bacillati</taxon>
        <taxon>Actinomycetota</taxon>
        <taxon>Actinomycetes</taxon>
        <taxon>Mycobacteriales</taxon>
        <taxon>Nocardiaceae</taxon>
        <taxon>Rhodococcus</taxon>
    </lineage>
</organism>
<dbReference type="InterPro" id="IPR000073">
    <property type="entry name" value="AB_hydrolase_1"/>
</dbReference>
<feature type="domain" description="AB hydrolase-1" evidence="1">
    <location>
        <begin position="30"/>
        <end position="264"/>
    </location>
</feature>
<name>A0ABU7L959_9NOCA</name>
<evidence type="ECO:0000259" key="1">
    <source>
        <dbReference type="Pfam" id="PF12697"/>
    </source>
</evidence>
<dbReference type="EMBL" id="JAUTXY010000004">
    <property type="protein sequence ID" value="MEE2058069.1"/>
    <property type="molecule type" value="Genomic_DNA"/>
</dbReference>
<evidence type="ECO:0000313" key="2">
    <source>
        <dbReference type="EMBL" id="MEE2058069.1"/>
    </source>
</evidence>
<dbReference type="GO" id="GO:0016787">
    <property type="term" value="F:hydrolase activity"/>
    <property type="evidence" value="ECO:0007669"/>
    <property type="project" value="UniProtKB-KW"/>
</dbReference>
<dbReference type="InterPro" id="IPR029058">
    <property type="entry name" value="AB_hydrolase_fold"/>
</dbReference>
<reference evidence="2 3" key="1">
    <citation type="submission" date="2023-07" db="EMBL/GenBank/DDBJ databases">
        <authorList>
            <person name="Girao M."/>
            <person name="Carvalho M.F."/>
        </authorList>
    </citation>
    <scope>NUCLEOTIDE SEQUENCE [LARGE SCALE GENOMIC DNA]</scope>
    <source>
        <strain evidence="2 3">YIM65754</strain>
    </source>
</reference>
<evidence type="ECO:0000313" key="3">
    <source>
        <dbReference type="Proteomes" id="UP001336020"/>
    </source>
</evidence>
<keyword evidence="2" id="KW-0378">Hydrolase</keyword>
<comment type="caution">
    <text evidence="2">The sequence shown here is derived from an EMBL/GenBank/DDBJ whole genome shotgun (WGS) entry which is preliminary data.</text>
</comment>
<dbReference type="PANTHER" id="PTHR43798">
    <property type="entry name" value="MONOACYLGLYCEROL LIPASE"/>
    <property type="match status" value="1"/>
</dbReference>
<dbReference type="InterPro" id="IPR000639">
    <property type="entry name" value="Epox_hydrolase-like"/>
</dbReference>
<dbReference type="PRINTS" id="PR00412">
    <property type="entry name" value="EPOXHYDRLASE"/>
</dbReference>
<accession>A0ABU7L959</accession>
<sequence>MTSTEGTSPQSIEIDGVRWAYTEQGSGPLVLFLHGTLSSSAMFDALVDSLADRYHCIAVDWPGHGHSGYDPDGWTSDDLVESLVRFLDALGEPSAAFVGLSQGGAVSLRVALRHPEVVDALVTMNAGPDGPAAPALEAMAELGRVLRSAGDDERLEIATRQQQMFHADGWVDANPEAAQRELEVMLGHDRDAMPLVVRVPASYSSVETQLPDIECRTLVLWGEEDVRAFWGPPMAEAIPHARLEIIAGAGHHMTFDAPASTARAVGEFLDDVFATGAGR</sequence>
<dbReference type="InterPro" id="IPR050266">
    <property type="entry name" value="AB_hydrolase_sf"/>
</dbReference>
<proteinExistence type="predicted"/>
<protein>
    <submittedName>
        <fullName evidence="2">Alpha/beta hydrolase</fullName>
    </submittedName>
</protein>
<dbReference type="Proteomes" id="UP001336020">
    <property type="component" value="Unassembled WGS sequence"/>
</dbReference>
<dbReference type="Gene3D" id="3.40.50.1820">
    <property type="entry name" value="alpha/beta hydrolase"/>
    <property type="match status" value="1"/>
</dbReference>
<dbReference type="Pfam" id="PF12697">
    <property type="entry name" value="Abhydrolase_6"/>
    <property type="match status" value="1"/>
</dbReference>
<keyword evidence="3" id="KW-1185">Reference proteome</keyword>
<gene>
    <name evidence="2" type="ORF">Q7514_11115</name>
</gene>
<dbReference type="RefSeq" id="WP_330133309.1">
    <property type="nucleotide sequence ID" value="NZ_JAUTXY010000004.1"/>
</dbReference>
<dbReference type="SUPFAM" id="SSF53474">
    <property type="entry name" value="alpha/beta-Hydrolases"/>
    <property type="match status" value="1"/>
</dbReference>